<evidence type="ECO:0000313" key="3">
    <source>
        <dbReference type="EMBL" id="MFC4338121.1"/>
    </source>
</evidence>
<evidence type="ECO:0000313" key="4">
    <source>
        <dbReference type="Proteomes" id="UP001595823"/>
    </source>
</evidence>
<keyword evidence="4" id="KW-1185">Reference proteome</keyword>
<organism evidence="3 4">
    <name type="scientific">Salininema proteolyticum</name>
    <dbReference type="NCBI Taxonomy" id="1607685"/>
    <lineage>
        <taxon>Bacteria</taxon>
        <taxon>Bacillati</taxon>
        <taxon>Actinomycetota</taxon>
        <taxon>Actinomycetes</taxon>
        <taxon>Glycomycetales</taxon>
        <taxon>Glycomycetaceae</taxon>
        <taxon>Salininema</taxon>
    </lineage>
</organism>
<keyword evidence="2" id="KW-0472">Membrane</keyword>
<accession>A0ABV8U5T5</accession>
<keyword evidence="2" id="KW-1133">Transmembrane helix</keyword>
<comment type="caution">
    <text evidence="3">The sequence shown here is derived from an EMBL/GenBank/DDBJ whole genome shotgun (WGS) entry which is preliminary data.</text>
</comment>
<reference evidence="4" key="1">
    <citation type="journal article" date="2019" name="Int. J. Syst. Evol. Microbiol.">
        <title>The Global Catalogue of Microorganisms (GCM) 10K type strain sequencing project: providing services to taxonomists for standard genome sequencing and annotation.</title>
        <authorList>
            <consortium name="The Broad Institute Genomics Platform"/>
            <consortium name="The Broad Institute Genome Sequencing Center for Infectious Disease"/>
            <person name="Wu L."/>
            <person name="Ma J."/>
        </authorList>
    </citation>
    <scope>NUCLEOTIDE SEQUENCE [LARGE SCALE GENOMIC DNA]</scope>
    <source>
        <strain evidence="4">IBRC-M 10908</strain>
    </source>
</reference>
<proteinExistence type="predicted"/>
<feature type="transmembrane region" description="Helical" evidence="2">
    <location>
        <begin position="58"/>
        <end position="76"/>
    </location>
</feature>
<gene>
    <name evidence="3" type="ORF">ACFPET_23285</name>
</gene>
<keyword evidence="2" id="KW-0812">Transmembrane</keyword>
<sequence>MSESDESAAYGGPPRTQTPPPGWRVPEVYEVRPPRRLPSQDMAAIDRDEERTMLVTRWFAGTALVASMVFLLVALFRSL</sequence>
<protein>
    <submittedName>
        <fullName evidence="3">Uncharacterized protein</fullName>
    </submittedName>
</protein>
<dbReference type="Proteomes" id="UP001595823">
    <property type="component" value="Unassembled WGS sequence"/>
</dbReference>
<dbReference type="EMBL" id="JBHSDK010000062">
    <property type="protein sequence ID" value="MFC4338121.1"/>
    <property type="molecule type" value="Genomic_DNA"/>
</dbReference>
<dbReference type="RefSeq" id="WP_380625859.1">
    <property type="nucleotide sequence ID" value="NZ_JBHSDK010000062.1"/>
</dbReference>
<evidence type="ECO:0000256" key="1">
    <source>
        <dbReference type="SAM" id="MobiDB-lite"/>
    </source>
</evidence>
<evidence type="ECO:0000256" key="2">
    <source>
        <dbReference type="SAM" id="Phobius"/>
    </source>
</evidence>
<feature type="region of interest" description="Disordered" evidence="1">
    <location>
        <begin position="1"/>
        <end position="26"/>
    </location>
</feature>
<name>A0ABV8U5T5_9ACTN</name>